<sequence length="79" mass="9235">MAIKSTRLTDSGRLKTGFLNRDRSSSTEDFLEKTRFLRPEMCEYLSQKSGKIELDLGKTESWTANIEIQLEKMKIRRGY</sequence>
<evidence type="ECO:0000313" key="2">
    <source>
        <dbReference type="Proteomes" id="UP000702425"/>
    </source>
</evidence>
<gene>
    <name evidence="1" type="ORF">E5S67_01117</name>
</gene>
<comment type="caution">
    <text evidence="1">The sequence shown here is derived from an EMBL/GenBank/DDBJ whole genome shotgun (WGS) entry which is preliminary data.</text>
</comment>
<dbReference type="Proteomes" id="UP000702425">
    <property type="component" value="Unassembled WGS sequence"/>
</dbReference>
<evidence type="ECO:0000313" key="1">
    <source>
        <dbReference type="EMBL" id="NQE33398.1"/>
    </source>
</evidence>
<proteinExistence type="predicted"/>
<keyword evidence="2" id="KW-1185">Reference proteome</keyword>
<dbReference type="EMBL" id="SRRZ01000014">
    <property type="protein sequence ID" value="NQE33398.1"/>
    <property type="molecule type" value="Genomic_DNA"/>
</dbReference>
<name>A0ABX2CTF3_9CYAN</name>
<accession>A0ABX2CTF3</accession>
<reference evidence="1 2" key="1">
    <citation type="journal article" date="2020" name="Sci. Rep.">
        <title>A novel cyanobacterial geosmin producer, revising GeoA distribution and dispersion patterns in Bacteria.</title>
        <authorList>
            <person name="Churro C."/>
            <person name="Semedo-Aguiar A.P."/>
            <person name="Silva A.D."/>
            <person name="Pereira-Leal J.B."/>
            <person name="Leite R.B."/>
        </authorList>
    </citation>
    <scope>NUCLEOTIDE SEQUENCE [LARGE SCALE GENOMIC DNA]</scope>
    <source>
        <strain evidence="1 2">IPMA8</strain>
    </source>
</reference>
<protein>
    <submittedName>
        <fullName evidence="1">Uncharacterized protein</fullName>
    </submittedName>
</protein>
<organism evidence="1 2">
    <name type="scientific">Microcoleus asticus IPMA8</name>
    <dbReference type="NCBI Taxonomy" id="2563858"/>
    <lineage>
        <taxon>Bacteria</taxon>
        <taxon>Bacillati</taxon>
        <taxon>Cyanobacteriota</taxon>
        <taxon>Cyanophyceae</taxon>
        <taxon>Oscillatoriophycideae</taxon>
        <taxon>Oscillatoriales</taxon>
        <taxon>Microcoleaceae</taxon>
        <taxon>Microcoleus</taxon>
        <taxon>Microcoleus asticus</taxon>
    </lineage>
</organism>